<dbReference type="KEGG" id="amus:LMH87_007948"/>
<dbReference type="RefSeq" id="XP_056057818.1">
    <property type="nucleotide sequence ID" value="XM_056201384.1"/>
</dbReference>
<sequence>MASFRGLREACIRTDGNHRRESGQRLIQRAISGYWLSMARNALSCRLYDDASHWSSYAGGPKDFVTLRDQFREIIKTSEEEVQQSIAALSSLQTPLDSALDVPFPPVGSTEHVDSDTPFLFTDLGMEVEWGNIPGEMDLGDSIHTTSAARTS</sequence>
<dbReference type="Proteomes" id="UP001144673">
    <property type="component" value="Unassembled WGS sequence"/>
</dbReference>
<dbReference type="GeneID" id="80895107"/>
<dbReference type="EMBL" id="JAJHUN010000003">
    <property type="protein sequence ID" value="KAJ4160013.1"/>
    <property type="molecule type" value="Genomic_DNA"/>
</dbReference>
<gene>
    <name evidence="1" type="ORF">LMH87_007948</name>
</gene>
<evidence type="ECO:0000313" key="2">
    <source>
        <dbReference type="Proteomes" id="UP001144673"/>
    </source>
</evidence>
<protein>
    <submittedName>
        <fullName evidence="1">Uncharacterized protein</fullName>
    </submittedName>
</protein>
<evidence type="ECO:0000313" key="1">
    <source>
        <dbReference type="EMBL" id="KAJ4160013.1"/>
    </source>
</evidence>
<proteinExistence type="predicted"/>
<organism evidence="1 2">
    <name type="scientific">Akanthomyces muscarius</name>
    <name type="common">Entomopathogenic fungus</name>
    <name type="synonym">Lecanicillium muscarium</name>
    <dbReference type="NCBI Taxonomy" id="2231603"/>
    <lineage>
        <taxon>Eukaryota</taxon>
        <taxon>Fungi</taxon>
        <taxon>Dikarya</taxon>
        <taxon>Ascomycota</taxon>
        <taxon>Pezizomycotina</taxon>
        <taxon>Sordariomycetes</taxon>
        <taxon>Hypocreomycetidae</taxon>
        <taxon>Hypocreales</taxon>
        <taxon>Cordycipitaceae</taxon>
        <taxon>Akanthomyces</taxon>
    </lineage>
</organism>
<dbReference type="AlphaFoldDB" id="A0A9W8QJ78"/>
<name>A0A9W8QJ78_AKAMU</name>
<accession>A0A9W8QJ78</accession>
<keyword evidence="2" id="KW-1185">Reference proteome</keyword>
<comment type="caution">
    <text evidence="1">The sequence shown here is derived from an EMBL/GenBank/DDBJ whole genome shotgun (WGS) entry which is preliminary data.</text>
</comment>
<reference evidence="1" key="1">
    <citation type="journal article" date="2023" name="Access Microbiol">
        <title>De-novo genome assembly for Akanthomyces muscarius, a biocontrol agent of insect agricultural pests.</title>
        <authorList>
            <person name="Erdos Z."/>
            <person name="Studholme D.J."/>
            <person name="Raymond B."/>
            <person name="Sharma M."/>
        </authorList>
    </citation>
    <scope>NUCLEOTIDE SEQUENCE</scope>
    <source>
        <strain evidence="1">Ve6</strain>
    </source>
</reference>